<evidence type="ECO:0000256" key="1">
    <source>
        <dbReference type="SAM" id="MobiDB-lite"/>
    </source>
</evidence>
<feature type="region of interest" description="Disordered" evidence="1">
    <location>
        <begin position="24"/>
        <end position="51"/>
    </location>
</feature>
<sequence>MRYIIDRMEGEYWILEDPNRKMHPVKQSLLPPDCREGDVLEEEGGTYRRDPEETAWRREVLQKKLEKLRKRAEKD</sequence>
<evidence type="ECO:0000313" key="2">
    <source>
        <dbReference type="EMBL" id="HIU42376.1"/>
    </source>
</evidence>
<organism evidence="2 3">
    <name type="scientific">Candidatus Egerieicola faecale</name>
    <dbReference type="NCBI Taxonomy" id="2840774"/>
    <lineage>
        <taxon>Bacteria</taxon>
        <taxon>Bacillati</taxon>
        <taxon>Bacillota</taxon>
        <taxon>Clostridia</taxon>
        <taxon>Eubacteriales</taxon>
        <taxon>Oscillospiraceae</taxon>
        <taxon>Oscillospiraceae incertae sedis</taxon>
        <taxon>Candidatus Egerieicola</taxon>
    </lineage>
</organism>
<accession>A0A9D1ITC3</accession>
<reference evidence="2" key="2">
    <citation type="journal article" date="2021" name="PeerJ">
        <title>Extensive microbial diversity within the chicken gut microbiome revealed by metagenomics and culture.</title>
        <authorList>
            <person name="Gilroy R."/>
            <person name="Ravi A."/>
            <person name="Getino M."/>
            <person name="Pursley I."/>
            <person name="Horton D.L."/>
            <person name="Alikhan N.F."/>
            <person name="Baker D."/>
            <person name="Gharbi K."/>
            <person name="Hall N."/>
            <person name="Watson M."/>
            <person name="Adriaenssens E.M."/>
            <person name="Foster-Nyarko E."/>
            <person name="Jarju S."/>
            <person name="Secka A."/>
            <person name="Antonio M."/>
            <person name="Oren A."/>
            <person name="Chaudhuri R.R."/>
            <person name="La Ragione R."/>
            <person name="Hildebrand F."/>
            <person name="Pallen M.J."/>
        </authorList>
    </citation>
    <scope>NUCLEOTIDE SEQUENCE</scope>
    <source>
        <strain evidence="2">4509</strain>
    </source>
</reference>
<dbReference type="AlphaFoldDB" id="A0A9D1ITC3"/>
<evidence type="ECO:0000313" key="3">
    <source>
        <dbReference type="Proteomes" id="UP000824082"/>
    </source>
</evidence>
<dbReference type="EMBL" id="DVMX01000142">
    <property type="protein sequence ID" value="HIU42376.1"/>
    <property type="molecule type" value="Genomic_DNA"/>
</dbReference>
<dbReference type="Proteomes" id="UP000824082">
    <property type="component" value="Unassembled WGS sequence"/>
</dbReference>
<dbReference type="Pfam" id="PF11213">
    <property type="entry name" value="DUF3006"/>
    <property type="match status" value="1"/>
</dbReference>
<dbReference type="InterPro" id="IPR021377">
    <property type="entry name" value="DUF3006"/>
</dbReference>
<comment type="caution">
    <text evidence="2">The sequence shown here is derived from an EMBL/GenBank/DDBJ whole genome shotgun (WGS) entry which is preliminary data.</text>
</comment>
<protein>
    <submittedName>
        <fullName evidence="2">DUF3006 domain-containing protein</fullName>
    </submittedName>
</protein>
<gene>
    <name evidence="2" type="ORF">IAD19_07470</name>
</gene>
<proteinExistence type="predicted"/>
<reference evidence="2" key="1">
    <citation type="submission" date="2020-10" db="EMBL/GenBank/DDBJ databases">
        <authorList>
            <person name="Gilroy R."/>
        </authorList>
    </citation>
    <scope>NUCLEOTIDE SEQUENCE</scope>
    <source>
        <strain evidence="2">4509</strain>
    </source>
</reference>
<name>A0A9D1ITC3_9FIRM</name>